<comment type="catalytic activity">
    <reaction evidence="1 15">
        <text>beta-D-fructose 1,6-bisphosphate + H2O = beta-D-fructose 6-phosphate + phosphate</text>
        <dbReference type="Rhea" id="RHEA:11064"/>
        <dbReference type="ChEBI" id="CHEBI:15377"/>
        <dbReference type="ChEBI" id="CHEBI:32966"/>
        <dbReference type="ChEBI" id="CHEBI:43474"/>
        <dbReference type="ChEBI" id="CHEBI:57634"/>
        <dbReference type="EC" id="3.1.3.11"/>
    </reaction>
</comment>
<dbReference type="PANTHER" id="PTHR38341:SF1">
    <property type="entry name" value="FRUCTOSE-1,6-BISPHOSPHATE ALDOLASE_PHOSPHATASE"/>
    <property type="match status" value="1"/>
</dbReference>
<feature type="binding site" evidence="15">
    <location>
        <position position="52"/>
    </location>
    <ligand>
        <name>Mg(2+)</name>
        <dbReference type="ChEBI" id="CHEBI:18420"/>
        <label>1</label>
    </ligand>
</feature>
<comment type="caution">
    <text evidence="17">The sequence shown here is derived from an EMBL/GenBank/DDBJ whole genome shotgun (WGS) entry which is preliminary data.</text>
</comment>
<sequence>MQVTLSIIKADVGGWVGHSDVHPKLREKAVEQLARAKKDGLIIDFCRGEVGDDIALIMTHEKGIENEEIHKFAWNTFTAMTEVAKEYGQYGAGQDLLVDAFSGNLKGMGPGFAEMTIEERPSEPIIIFLADKTEPGAWNMPLYKMFADPFNTIGLVIDPSMHDGFRFEVLDLIGERNVIFNTPEEIYDMLVLIGSPSRYVIKHIFRKSSDEPVAATSTQRLFLMAGRYVGKDDPVMAVRCQSGLPAVGEVLEPFSFPHSVAGWMRGSHHGPLMPVGTEDDTPTRFDGPPRVVALGFQLKDGKLIGPRDMFADKSFDNARQQALDAADYLRRHGPFEPHRLPLEEMEYTTMPSLPPDKGGEGGYAPYTLSRAKSKGVSPVMNLSRSSPS</sequence>
<dbReference type="UniPathway" id="UPA00138"/>
<comment type="domain">
    <text evidence="15">Consists of a single catalytic domain, but remodels its active-site architecture via a large structural change to exhibit dual activities.</text>
</comment>
<feature type="binding site" evidence="15">
    <location>
        <position position="132"/>
    </location>
    <ligand>
        <name>dihydroxyacetone phosphate</name>
        <dbReference type="ChEBI" id="CHEBI:57642"/>
    </ligand>
</feature>
<feature type="binding site" evidence="15">
    <location>
        <position position="18"/>
    </location>
    <ligand>
        <name>dihydroxyacetone phosphate</name>
        <dbReference type="ChEBI" id="CHEBI:57642"/>
    </ligand>
</feature>
<feature type="binding site" evidence="15">
    <location>
        <position position="232"/>
    </location>
    <ligand>
        <name>Mg(2+)</name>
        <dbReference type="ChEBI" id="CHEBI:18420"/>
        <label>4</label>
    </ligand>
</feature>
<dbReference type="NCBIfam" id="NF041126">
    <property type="entry name" value="FBP_aldo_phos"/>
    <property type="match status" value="1"/>
</dbReference>
<dbReference type="GO" id="GO:0006094">
    <property type="term" value="P:gluconeogenesis"/>
    <property type="evidence" value="ECO:0007669"/>
    <property type="project" value="UniProtKB-UniRule"/>
</dbReference>
<feature type="binding site" description="in other chain" evidence="15">
    <location>
        <position position="347"/>
    </location>
    <ligand>
        <name>beta-D-fructose 1,6-bisphosphate</name>
        <dbReference type="ChEBI" id="CHEBI:32966"/>
        <note>ligand shared between dimeric partners</note>
    </ligand>
</feature>
<dbReference type="Pfam" id="PF01950">
    <property type="entry name" value="FBPase_3"/>
    <property type="match status" value="1"/>
</dbReference>
<keyword evidence="13 15" id="KW-0704">Schiff base</keyword>
<feature type="binding site" description="in other chain" evidence="15">
    <location>
        <position position="18"/>
    </location>
    <ligand>
        <name>beta-D-fructose 1,6-bisphosphate</name>
        <dbReference type="ChEBI" id="CHEBI:32966"/>
        <note>ligand shared between dimeric partners</note>
    </ligand>
</feature>
<feature type="binding site" evidence="15">
    <location>
        <position position="94"/>
    </location>
    <ligand>
        <name>Mg(2+)</name>
        <dbReference type="ChEBI" id="CHEBI:18420"/>
        <label>1</label>
    </ligand>
</feature>
<dbReference type="GO" id="GO:0000287">
    <property type="term" value="F:magnesium ion binding"/>
    <property type="evidence" value="ECO:0007669"/>
    <property type="project" value="UniProtKB-UniRule"/>
</dbReference>
<dbReference type="SUPFAM" id="SSF111249">
    <property type="entry name" value="Sulfolobus fructose-1,6-bisphosphatase-like"/>
    <property type="match status" value="1"/>
</dbReference>
<organism evidence="17 18">
    <name type="scientific">Candidatus Anoxymicrobium japonicum</name>
    <dbReference type="NCBI Taxonomy" id="2013648"/>
    <lineage>
        <taxon>Bacteria</taxon>
        <taxon>Bacillati</taxon>
        <taxon>Actinomycetota</taxon>
        <taxon>Candidatus Geothermincolia</taxon>
        <taxon>Candidatus Geothermincolales</taxon>
        <taxon>Candidatus Anoxymicrobiaceae</taxon>
        <taxon>Candidatus Anoxymicrobium</taxon>
    </lineage>
</organism>
<keyword evidence="10 15" id="KW-0378">Hydrolase</keyword>
<evidence type="ECO:0000256" key="15">
    <source>
        <dbReference type="HAMAP-Rule" id="MF_02067"/>
    </source>
</evidence>
<keyword evidence="14 15" id="KW-0119">Carbohydrate metabolism</keyword>
<feature type="active site" description="Proton acceptor; for FBP phosphatase activity" evidence="15">
    <location>
        <position position="11"/>
    </location>
</feature>
<proteinExistence type="inferred from homology"/>
<feature type="binding site" description="in other chain" evidence="15">
    <location>
        <position position="132"/>
    </location>
    <ligand>
        <name>beta-D-fructose 1,6-bisphosphate</name>
        <dbReference type="ChEBI" id="CHEBI:32966"/>
        <note>ligand shared between dimeric partners</note>
    </ligand>
</feature>
<evidence type="ECO:0000256" key="3">
    <source>
        <dbReference type="ARBA" id="ARBA00004742"/>
    </source>
</evidence>
<evidence type="ECO:0000256" key="9">
    <source>
        <dbReference type="ARBA" id="ARBA00022723"/>
    </source>
</evidence>
<gene>
    <name evidence="15" type="primary">fbp</name>
    <name evidence="17" type="ORF">CVT63_01050</name>
</gene>
<comment type="function">
    <text evidence="15">Catalyzes two subsequent steps in gluconeogenesis: the aldol condensation of dihydroxyacetone phosphate (DHAP) and glyceraldehyde-3-phosphate (GA3P) to fructose-1,6-bisphosphate (FBP), and the dephosphorylation of FBP to fructose-6-phosphate (F6P).</text>
</comment>
<keyword evidence="11 15" id="KW-0460">Magnesium</keyword>
<evidence type="ECO:0000256" key="16">
    <source>
        <dbReference type="SAM" id="MobiDB-lite"/>
    </source>
</evidence>
<feature type="binding site" evidence="15">
    <location>
        <position position="286"/>
    </location>
    <ligand>
        <name>dihydroxyacetone phosphate</name>
        <dbReference type="ChEBI" id="CHEBI:57642"/>
    </ligand>
</feature>
<feature type="binding site" evidence="15">
    <location>
        <position position="131"/>
    </location>
    <ligand>
        <name>Mg(2+)</name>
        <dbReference type="ChEBI" id="CHEBI:18420"/>
        <label>2</label>
    </ligand>
</feature>
<feature type="binding site" evidence="15">
    <location>
        <position position="233"/>
    </location>
    <ligand>
        <name>Mg(2+)</name>
        <dbReference type="ChEBI" id="CHEBI:18420"/>
        <label>3</label>
    </ligand>
</feature>
<dbReference type="InterPro" id="IPR036076">
    <property type="entry name" value="FBPase_V_sf"/>
</dbReference>
<evidence type="ECO:0000256" key="14">
    <source>
        <dbReference type="ARBA" id="ARBA00023277"/>
    </source>
</evidence>
<feature type="active site" description="Proton donor/acceptor; for FBP aldolase activity" evidence="15">
    <location>
        <position position="228"/>
    </location>
</feature>
<feature type="binding site" evidence="15">
    <location>
        <position position="53"/>
    </location>
    <ligand>
        <name>Mg(2+)</name>
        <dbReference type="ChEBI" id="CHEBI:18420"/>
        <label>2</label>
    </ligand>
</feature>
<evidence type="ECO:0000256" key="11">
    <source>
        <dbReference type="ARBA" id="ARBA00022842"/>
    </source>
</evidence>
<dbReference type="GO" id="GO:0042132">
    <property type="term" value="F:fructose 1,6-bisphosphate 1-phosphatase activity"/>
    <property type="evidence" value="ECO:0007669"/>
    <property type="project" value="UniProtKB-UniRule"/>
</dbReference>
<feature type="region of interest" description="Disordered" evidence="16">
    <location>
        <begin position="337"/>
        <end position="388"/>
    </location>
</feature>
<feature type="binding site" evidence="15">
    <location>
        <begin position="241"/>
        <end position="242"/>
    </location>
    <ligand>
        <name>beta-D-fructose 1,6-bisphosphate</name>
        <dbReference type="ChEBI" id="CHEBI:32966"/>
        <note>ligand shared between dimeric partners</note>
    </ligand>
</feature>
<evidence type="ECO:0000256" key="1">
    <source>
        <dbReference type="ARBA" id="ARBA00001273"/>
    </source>
</evidence>
<feature type="active site" description="Schiff-base intermediate with DHAP; for FBP aldolase activity" evidence="15">
    <location>
        <position position="231"/>
    </location>
</feature>
<keyword evidence="9 15" id="KW-0479">Metal-binding</keyword>
<evidence type="ECO:0000256" key="4">
    <source>
        <dbReference type="ARBA" id="ARBA00010693"/>
    </source>
</evidence>
<feature type="binding site" description="in other chain" evidence="15">
    <location>
        <begin position="103"/>
        <end position="104"/>
    </location>
    <ligand>
        <name>beta-D-fructose 1,6-bisphosphate</name>
        <dbReference type="ChEBI" id="CHEBI:32966"/>
        <note>ligand shared between dimeric partners</note>
    </ligand>
</feature>
<evidence type="ECO:0000256" key="13">
    <source>
        <dbReference type="ARBA" id="ARBA00023270"/>
    </source>
</evidence>
<evidence type="ECO:0000313" key="18">
    <source>
        <dbReference type="Proteomes" id="UP000233654"/>
    </source>
</evidence>
<comment type="subunit">
    <text evidence="5 15">Homooctamer; dimer of tetramers.</text>
</comment>
<protein>
    <recommendedName>
        <fullName evidence="7 15">Fructose-1,6-bisphosphate aldolase/phosphatase</fullName>
        <shortName evidence="15">FBP A/P</shortName>
        <shortName evidence="15">FBP aldolase/phosphatase</shortName>
        <ecNumber evidence="6 15">3.1.3.11</ecNumber>
        <ecNumber evidence="15">4.1.2.13</ecNumber>
    </recommendedName>
</protein>
<feature type="binding site" evidence="15">
    <location>
        <position position="265"/>
    </location>
    <ligand>
        <name>dihydroxyacetone phosphate</name>
        <dbReference type="ChEBI" id="CHEBI:57642"/>
    </ligand>
</feature>
<evidence type="ECO:0000256" key="8">
    <source>
        <dbReference type="ARBA" id="ARBA00022432"/>
    </source>
</evidence>
<feature type="binding site" evidence="15">
    <location>
        <position position="52"/>
    </location>
    <ligand>
        <name>Mg(2+)</name>
        <dbReference type="ChEBI" id="CHEBI:18420"/>
        <label>2</label>
    </ligand>
</feature>
<name>A0A2N3G7V6_9ACTN</name>
<feature type="binding site" evidence="15">
    <location>
        <position position="231"/>
    </location>
    <ligand>
        <name>Mg(2+)</name>
        <dbReference type="ChEBI" id="CHEBI:18420"/>
        <label>3</label>
    </ligand>
</feature>
<dbReference type="HAMAP" id="MF_02067">
    <property type="entry name" value="FBP_aldolase_phosphatase"/>
    <property type="match status" value="1"/>
</dbReference>
<evidence type="ECO:0000313" key="17">
    <source>
        <dbReference type="EMBL" id="PKQ28800.1"/>
    </source>
</evidence>
<evidence type="ECO:0000256" key="7">
    <source>
        <dbReference type="ARBA" id="ARBA00018635"/>
    </source>
</evidence>
<evidence type="ECO:0000256" key="5">
    <source>
        <dbReference type="ARBA" id="ARBA00011820"/>
    </source>
</evidence>
<feature type="binding site" evidence="15">
    <location>
        <position position="233"/>
    </location>
    <ligand>
        <name>Mg(2+)</name>
        <dbReference type="ChEBI" id="CHEBI:18420"/>
        <label>2</label>
    </ligand>
</feature>
<feature type="binding site" evidence="15">
    <location>
        <position position="18"/>
    </location>
    <ligand>
        <name>Mg(2+)</name>
        <dbReference type="ChEBI" id="CHEBI:18420"/>
        <label>1</label>
    </ligand>
</feature>
<dbReference type="Proteomes" id="UP000233654">
    <property type="component" value="Unassembled WGS sequence"/>
</dbReference>
<keyword evidence="12 15" id="KW-0456">Lyase</keyword>
<feature type="binding site" description="in other chain" evidence="15">
    <location>
        <position position="90"/>
    </location>
    <ligand>
        <name>beta-D-fructose 1,6-bisphosphate</name>
        <dbReference type="ChEBI" id="CHEBI:32966"/>
        <note>ligand shared between dimeric partners</note>
    </ligand>
</feature>
<dbReference type="EMBL" id="PHEX01000005">
    <property type="protein sequence ID" value="PKQ28800.1"/>
    <property type="molecule type" value="Genomic_DNA"/>
</dbReference>
<comment type="pathway">
    <text evidence="3 15">Carbohydrate biosynthesis; gluconeogenesis.</text>
</comment>
<dbReference type="GO" id="GO:0004332">
    <property type="term" value="F:fructose-bisphosphate aldolase activity"/>
    <property type="evidence" value="ECO:0007669"/>
    <property type="project" value="UniProtKB-UniRule"/>
</dbReference>
<feature type="binding site" description="in other chain" evidence="15">
    <location>
        <position position="286"/>
    </location>
    <ligand>
        <name>beta-D-fructose 1,6-bisphosphate</name>
        <dbReference type="ChEBI" id="CHEBI:32966"/>
        <note>ligand shared between dimeric partners</note>
    </ligand>
</feature>
<reference evidence="17 18" key="1">
    <citation type="journal article" date="2017" name="ISME J.">
        <title>Potential for microbial H2 and metal transformations associated with novel bacteria and archaea in deep terrestrial subsurface sediments.</title>
        <authorList>
            <person name="Hernsdorf A.W."/>
            <person name="Amano Y."/>
            <person name="Miyakawa K."/>
            <person name="Ise K."/>
            <person name="Suzuki Y."/>
            <person name="Anantharaman K."/>
            <person name="Probst A."/>
            <person name="Burstein D."/>
            <person name="Thomas B.C."/>
            <person name="Banfield J.F."/>
        </authorList>
    </citation>
    <scope>NUCLEOTIDE SEQUENCE [LARGE SCALE GENOMIC DNA]</scope>
    <source>
        <strain evidence="17">HGW-Actinobacteria-3</strain>
    </source>
</reference>
<keyword evidence="8 15" id="KW-0312">Gluconeogenesis</keyword>
<comment type="cofactor">
    <cofactor evidence="2 15">
        <name>Mg(2+)</name>
        <dbReference type="ChEBI" id="CHEBI:18420"/>
    </cofactor>
</comment>
<dbReference type="PIRSF" id="PIRSF015647">
    <property type="entry name" value="FBPtase_archl"/>
    <property type="match status" value="1"/>
</dbReference>
<evidence type="ECO:0000256" key="2">
    <source>
        <dbReference type="ARBA" id="ARBA00001946"/>
    </source>
</evidence>
<comment type="catalytic activity">
    <reaction evidence="15">
        <text>beta-D-fructose 1,6-bisphosphate = D-glyceraldehyde 3-phosphate + dihydroxyacetone phosphate</text>
        <dbReference type="Rhea" id="RHEA:14729"/>
        <dbReference type="ChEBI" id="CHEBI:32966"/>
        <dbReference type="ChEBI" id="CHEBI:57642"/>
        <dbReference type="ChEBI" id="CHEBI:59776"/>
        <dbReference type="EC" id="4.1.2.13"/>
    </reaction>
</comment>
<accession>A0A2N3G7V6</accession>
<feature type="binding site" description="in other chain" evidence="15">
    <location>
        <position position="265"/>
    </location>
    <ligand>
        <name>beta-D-fructose 1,6-bisphosphate</name>
        <dbReference type="ChEBI" id="CHEBI:32966"/>
        <note>ligand shared between dimeric partners</note>
    </ligand>
</feature>
<feature type="binding site" evidence="15">
    <location>
        <position position="232"/>
    </location>
    <ligand>
        <name>Mg(2+)</name>
        <dbReference type="ChEBI" id="CHEBI:18420"/>
        <label>3</label>
    </ligand>
</feature>
<dbReference type="EC" id="4.1.2.13" evidence="15"/>
<evidence type="ECO:0000256" key="6">
    <source>
        <dbReference type="ARBA" id="ARBA00013093"/>
    </source>
</evidence>
<dbReference type="EC" id="3.1.3.11" evidence="6 15"/>
<dbReference type="AlphaFoldDB" id="A0A2N3G7V6"/>
<evidence type="ECO:0000256" key="12">
    <source>
        <dbReference type="ARBA" id="ARBA00023239"/>
    </source>
</evidence>
<evidence type="ECO:0000256" key="10">
    <source>
        <dbReference type="ARBA" id="ARBA00022801"/>
    </source>
</evidence>
<dbReference type="PANTHER" id="PTHR38341">
    <property type="entry name" value="FRUCTOSE-1,6-BISPHOSPHATE ALDOLASE/PHOSPHATASE"/>
    <property type="match status" value="1"/>
</dbReference>
<comment type="similarity">
    <text evidence="4 15">Belongs to the FBP aldolase/phosphatase family.</text>
</comment>
<dbReference type="InterPro" id="IPR002803">
    <property type="entry name" value="FBPase_V"/>
</dbReference>
<feature type="binding site" evidence="15">
    <location>
        <position position="11"/>
    </location>
    <ligand>
        <name>Mg(2+)</name>
        <dbReference type="ChEBI" id="CHEBI:18420"/>
        <label>1</label>
    </ligand>
</feature>